<organism evidence="2 3">
    <name type="scientific">Brevibacterium luteolum</name>
    <dbReference type="NCBI Taxonomy" id="199591"/>
    <lineage>
        <taxon>Bacteria</taxon>
        <taxon>Bacillati</taxon>
        <taxon>Actinomycetota</taxon>
        <taxon>Actinomycetes</taxon>
        <taxon>Micrococcales</taxon>
        <taxon>Brevibacteriaceae</taxon>
        <taxon>Brevibacterium</taxon>
    </lineage>
</organism>
<keyword evidence="3" id="KW-1185">Reference proteome</keyword>
<proteinExistence type="predicted"/>
<dbReference type="Pfam" id="PF13563">
    <property type="entry name" value="2_5_RNA_ligase2"/>
    <property type="match status" value="1"/>
</dbReference>
<evidence type="ECO:0000313" key="3">
    <source>
        <dbReference type="Proteomes" id="UP000235703"/>
    </source>
</evidence>
<gene>
    <name evidence="2" type="ORF">CJ198_05655</name>
</gene>
<protein>
    <recommendedName>
        <fullName evidence="4">2'-5' RNA ligase family protein</fullName>
    </recommendedName>
</protein>
<evidence type="ECO:0008006" key="4">
    <source>
        <dbReference type="Google" id="ProtNLM"/>
    </source>
</evidence>
<name>A0A2N6PJC2_9MICO</name>
<accession>A0A2N6PJC2</accession>
<sequence>MTRLSSSGCCRSVPMPPRRSPSRPSRTCMTASGSSAAESPGRMARPDEWGLGSAWGTPPGVPELPPDDGSGMVSIGVTLDVPEPYGSQLQSLRATLGDARGTTVPAHITLIPPMEIPATAWPIVREHIRSVANATSPFTLQLRGTGTFMPTSPVVFITVARGISECQQLSEALRHGVLNQQLAFPYHPHVTIAQELDEEVLERAYRESADYDVSFMAHGFGVYFHTADEEWQLFDNVPFGP</sequence>
<dbReference type="EMBL" id="PNFZ01000002">
    <property type="protein sequence ID" value="PMB98791.1"/>
    <property type="molecule type" value="Genomic_DNA"/>
</dbReference>
<dbReference type="InterPro" id="IPR050580">
    <property type="entry name" value="2H_phosphoesterase_YjcG-like"/>
</dbReference>
<reference evidence="2 3" key="1">
    <citation type="submission" date="2017-09" db="EMBL/GenBank/DDBJ databases">
        <title>Bacterial strain isolated from the female urinary microbiota.</title>
        <authorList>
            <person name="Thomas-White K."/>
            <person name="Kumar N."/>
            <person name="Forster S."/>
            <person name="Putonti C."/>
            <person name="Lawley T."/>
            <person name="Wolfe A.J."/>
        </authorList>
    </citation>
    <scope>NUCLEOTIDE SEQUENCE [LARGE SCALE GENOMIC DNA]</scope>
    <source>
        <strain evidence="2 3">UMB0680</strain>
    </source>
</reference>
<dbReference type="Gene3D" id="3.90.1140.10">
    <property type="entry name" value="Cyclic phosphodiesterase"/>
    <property type="match status" value="1"/>
</dbReference>
<dbReference type="SUPFAM" id="SSF55144">
    <property type="entry name" value="LigT-like"/>
    <property type="match status" value="1"/>
</dbReference>
<dbReference type="Proteomes" id="UP000235703">
    <property type="component" value="Unassembled WGS sequence"/>
</dbReference>
<dbReference type="OrthoDB" id="358773at2"/>
<dbReference type="InterPro" id="IPR009097">
    <property type="entry name" value="Cyclic_Pdiesterase"/>
</dbReference>
<feature type="compositionally biased region" description="Polar residues" evidence="1">
    <location>
        <begin position="27"/>
        <end position="37"/>
    </location>
</feature>
<dbReference type="AlphaFoldDB" id="A0A2N6PJC2"/>
<dbReference type="PANTHER" id="PTHR40037">
    <property type="entry name" value="PHOSPHOESTERASE YJCG-RELATED"/>
    <property type="match status" value="1"/>
</dbReference>
<evidence type="ECO:0000256" key="1">
    <source>
        <dbReference type="SAM" id="MobiDB-lite"/>
    </source>
</evidence>
<feature type="region of interest" description="Disordered" evidence="1">
    <location>
        <begin position="1"/>
        <end position="69"/>
    </location>
</feature>
<evidence type="ECO:0000313" key="2">
    <source>
        <dbReference type="EMBL" id="PMB98791.1"/>
    </source>
</evidence>
<dbReference type="PANTHER" id="PTHR40037:SF1">
    <property type="entry name" value="PHOSPHOESTERASE SAOUHSC_00951-RELATED"/>
    <property type="match status" value="1"/>
</dbReference>
<comment type="caution">
    <text evidence="2">The sequence shown here is derived from an EMBL/GenBank/DDBJ whole genome shotgun (WGS) entry which is preliminary data.</text>
</comment>